<sequence length="362" mass="42389">MAEYSAIIPDNMPEEDYDWWQENCAIIPPETSRCIFDFKEFSFRLILVGVVGALIACVSVLFNTFLFCILVRNKRHRSSHLIYLTFLALADTFLSGIYISIKIKCNVKNGKWYSAAYILLFPVNLYMDYFSSEWLAAAWWSYMRVIITTSHVFISVSAFLIVAAAFERYLSIAKIHNQFARHHRLVICAAALIFALIAKFPMYFEVEYWFRNIITIFLPFLFCFYLNFEIIRRLRLQLQGAKLFRFTTSEHRQNIRSATLMLVFVTCTYLASNVLNVIVCTWEFFDKHSLMSENLRPFYTLSSDLISLLTVMASACRLPIYIACNVRIRCEVLDCIDSCIHLQLKMKPYKVKIHYINRVKCQ</sequence>
<evidence type="ECO:0000313" key="8">
    <source>
        <dbReference type="WBParaSite" id="Hba_14338"/>
    </source>
</evidence>
<dbReference type="GO" id="GO:0016020">
    <property type="term" value="C:membrane"/>
    <property type="evidence" value="ECO:0007669"/>
    <property type="project" value="UniProtKB-SubCell"/>
</dbReference>
<feature type="transmembrane region" description="Helical" evidence="5">
    <location>
        <begin position="260"/>
        <end position="285"/>
    </location>
</feature>
<feature type="transmembrane region" description="Helical" evidence="5">
    <location>
        <begin position="185"/>
        <end position="203"/>
    </location>
</feature>
<dbReference type="InterPro" id="IPR017452">
    <property type="entry name" value="GPCR_Rhodpsn_7TM"/>
</dbReference>
<dbReference type="WBParaSite" id="Hba_14338">
    <property type="protein sequence ID" value="Hba_14338"/>
    <property type="gene ID" value="Hba_14338"/>
</dbReference>
<dbReference type="PANTHER" id="PTHR46709:SF13">
    <property type="entry name" value="G-PROTEIN COUPLED RECEPTORS FAMILY 1 PROFILE DOMAIN-CONTAINING PROTEIN"/>
    <property type="match status" value="1"/>
</dbReference>
<keyword evidence="3 5" id="KW-1133">Transmembrane helix</keyword>
<protein>
    <submittedName>
        <fullName evidence="8">G_PROTEIN_RECEP_F1_2 domain-containing protein</fullName>
    </submittedName>
</protein>
<keyword evidence="4 5" id="KW-0472">Membrane</keyword>
<feature type="transmembrane region" description="Helical" evidence="5">
    <location>
        <begin position="112"/>
        <end position="130"/>
    </location>
</feature>
<organism evidence="7 8">
    <name type="scientific">Heterorhabditis bacteriophora</name>
    <name type="common">Entomopathogenic nematode worm</name>
    <dbReference type="NCBI Taxonomy" id="37862"/>
    <lineage>
        <taxon>Eukaryota</taxon>
        <taxon>Metazoa</taxon>
        <taxon>Ecdysozoa</taxon>
        <taxon>Nematoda</taxon>
        <taxon>Chromadorea</taxon>
        <taxon>Rhabditida</taxon>
        <taxon>Rhabditina</taxon>
        <taxon>Rhabditomorpha</taxon>
        <taxon>Strongyloidea</taxon>
        <taxon>Heterorhabditidae</taxon>
        <taxon>Heterorhabditis</taxon>
    </lineage>
</organism>
<evidence type="ECO:0000256" key="5">
    <source>
        <dbReference type="SAM" id="Phobius"/>
    </source>
</evidence>
<evidence type="ECO:0000259" key="6">
    <source>
        <dbReference type="PROSITE" id="PS50262"/>
    </source>
</evidence>
<comment type="subcellular location">
    <subcellularLocation>
        <location evidence="1">Membrane</location>
    </subcellularLocation>
</comment>
<dbReference type="PANTHER" id="PTHR46709">
    <property type="entry name" value="PROTEIN CBG23488-RELATED"/>
    <property type="match status" value="1"/>
</dbReference>
<accession>A0A1I7X9Z7</accession>
<dbReference type="AlphaFoldDB" id="A0A1I7X9Z7"/>
<reference evidence="8" key="1">
    <citation type="submission" date="2016-11" db="UniProtKB">
        <authorList>
            <consortium name="WormBaseParasite"/>
        </authorList>
    </citation>
    <scope>IDENTIFICATION</scope>
</reference>
<dbReference type="SUPFAM" id="SSF81321">
    <property type="entry name" value="Family A G protein-coupled receptor-like"/>
    <property type="match status" value="1"/>
</dbReference>
<feature type="transmembrane region" description="Helical" evidence="5">
    <location>
        <begin position="142"/>
        <end position="164"/>
    </location>
</feature>
<evidence type="ECO:0000313" key="7">
    <source>
        <dbReference type="Proteomes" id="UP000095283"/>
    </source>
</evidence>
<evidence type="ECO:0000256" key="2">
    <source>
        <dbReference type="ARBA" id="ARBA00022692"/>
    </source>
</evidence>
<evidence type="ECO:0000256" key="4">
    <source>
        <dbReference type="ARBA" id="ARBA00023136"/>
    </source>
</evidence>
<dbReference type="PROSITE" id="PS50262">
    <property type="entry name" value="G_PROTEIN_RECEP_F1_2"/>
    <property type="match status" value="1"/>
</dbReference>
<keyword evidence="2 5" id="KW-0812">Transmembrane</keyword>
<dbReference type="Proteomes" id="UP000095283">
    <property type="component" value="Unplaced"/>
</dbReference>
<name>A0A1I7X9Z7_HETBA</name>
<feature type="domain" description="G-protein coupled receptors family 1 profile" evidence="6">
    <location>
        <begin position="62"/>
        <end position="321"/>
    </location>
</feature>
<evidence type="ECO:0000256" key="1">
    <source>
        <dbReference type="ARBA" id="ARBA00004370"/>
    </source>
</evidence>
<dbReference type="Gene3D" id="1.20.1070.10">
    <property type="entry name" value="Rhodopsin 7-helix transmembrane proteins"/>
    <property type="match status" value="1"/>
</dbReference>
<feature type="transmembrane region" description="Helical" evidence="5">
    <location>
        <begin position="45"/>
        <end position="69"/>
    </location>
</feature>
<evidence type="ECO:0000256" key="3">
    <source>
        <dbReference type="ARBA" id="ARBA00022989"/>
    </source>
</evidence>
<feature type="transmembrane region" description="Helical" evidence="5">
    <location>
        <begin position="209"/>
        <end position="228"/>
    </location>
</feature>
<feature type="transmembrane region" description="Helical" evidence="5">
    <location>
        <begin position="305"/>
        <end position="324"/>
    </location>
</feature>
<keyword evidence="7" id="KW-1185">Reference proteome</keyword>
<feature type="transmembrane region" description="Helical" evidence="5">
    <location>
        <begin position="81"/>
        <end position="100"/>
    </location>
</feature>
<proteinExistence type="predicted"/>